<dbReference type="AlphaFoldDB" id="A0A836KD45"/>
<dbReference type="RefSeq" id="XP_067175559.1">
    <property type="nucleotide sequence ID" value="XM_067320184.1"/>
</dbReference>
<evidence type="ECO:0000256" key="1">
    <source>
        <dbReference type="SAM" id="MobiDB-lite"/>
    </source>
</evidence>
<proteinExistence type="predicted"/>
<feature type="compositionally biased region" description="Low complexity" evidence="1">
    <location>
        <begin position="593"/>
        <end position="609"/>
    </location>
</feature>
<feature type="region of interest" description="Disordered" evidence="1">
    <location>
        <begin position="588"/>
        <end position="619"/>
    </location>
</feature>
<gene>
    <name evidence="3" type="ORF">LSCM1_02603</name>
</gene>
<reference evidence="4" key="2">
    <citation type="journal article" date="2021" name="Sci. Data">
        <title>Chromosome-scale genome sequencing, assembly and annotation of six genomes from subfamily Leishmaniinae.</title>
        <authorList>
            <person name="Almutairi H."/>
            <person name="Urbaniak M.D."/>
            <person name="Bates M.D."/>
            <person name="Jariyapan N."/>
            <person name="Kwakye-Nuako G."/>
            <person name="Thomaz Soccol V."/>
            <person name="Al-Salem W.S."/>
            <person name="Dillon R.J."/>
            <person name="Bates P.A."/>
            <person name="Gatherer D."/>
        </authorList>
    </citation>
    <scope>NUCLEOTIDE SEQUENCE [LARGE SCALE GENOMIC DNA]</scope>
</reference>
<dbReference type="GeneID" id="92512696"/>
<evidence type="ECO:0000313" key="4">
    <source>
        <dbReference type="Proteomes" id="UP000673552"/>
    </source>
</evidence>
<protein>
    <submittedName>
        <fullName evidence="3">Uncharacterized protein</fullName>
    </submittedName>
</protein>
<feature type="compositionally biased region" description="Basic and acidic residues" evidence="1">
    <location>
        <begin position="517"/>
        <end position="528"/>
    </location>
</feature>
<comment type="caution">
    <text evidence="3">The sequence shown here is derived from an EMBL/GenBank/DDBJ whole genome shotgun (WGS) entry which is preliminary data.</text>
</comment>
<dbReference type="KEGG" id="lmat:92512696"/>
<dbReference type="EMBL" id="JAFEUZ010000033">
    <property type="protein sequence ID" value="KAG5469386.1"/>
    <property type="molecule type" value="Genomic_DNA"/>
</dbReference>
<keyword evidence="2" id="KW-0472">Membrane</keyword>
<evidence type="ECO:0000313" key="3">
    <source>
        <dbReference type="EMBL" id="KAG5469386.1"/>
    </source>
</evidence>
<accession>A0A836KD45</accession>
<sequence length="619" mass="65977">MGRYVSWRTAPLPSAVLMAALLFFTLYSAAARTRGLHPQCFSTETEPCDLSRGIVEGRNEHPEAAVSCKPLDTGALAHGSRITVSMLVRPSSLLGSITCSAQSAAPALRCSAVGRAALYGESNALSVKQRANLLFSEACRRGSVVFMPGTRELVFHFTAPPTAPVNVSNFTLRVLLRGKDTLANSGGAQAACIPLLYTVEIVWSKRTGLRCTAETQRNTCYVTALDGQGPAHLNAMHFRVRVERVGEAVAVAADKQGPLAADRAGADAQHWVDVTSRFSLSVHLAPLYPHVGAGSWAPGANDAIYGARLRAYASTDGQDIGARIDNRAIVNDNRADVVGSPYSLTGTVPNAQSVKLRGCRYSVIASGSMTVCFIDLANGVSGDTSFYLITTSKQESSVSNATYVPYDDACMCPSLWFTYHAPTALSSRVYDALKVFVYTDIQRSVDRMVMATNAPLRLEVLPVVPESGQDDPQAPTETVLVFAGLLFYGSVLFVGGVLIVRRSRKSARIRHERALKERAMMQEMDRRRGAPSPSAEDLTNMSSALAETPTVKEAAADLSVGYLVIARGGAGRNTPRYEALSMLDTGAGGADGGRSSSMAPAAVVSNAAVPQDRFHSDSD</sequence>
<keyword evidence="2" id="KW-1133">Transmembrane helix</keyword>
<name>A0A836KD45_9TRYP</name>
<keyword evidence="4" id="KW-1185">Reference proteome</keyword>
<dbReference type="Proteomes" id="UP000673552">
    <property type="component" value="Unassembled WGS sequence"/>
</dbReference>
<organism evidence="3 4">
    <name type="scientific">Leishmania martiniquensis</name>
    <dbReference type="NCBI Taxonomy" id="1580590"/>
    <lineage>
        <taxon>Eukaryota</taxon>
        <taxon>Discoba</taxon>
        <taxon>Euglenozoa</taxon>
        <taxon>Kinetoplastea</taxon>
        <taxon>Metakinetoplastina</taxon>
        <taxon>Trypanosomatida</taxon>
        <taxon>Trypanosomatidae</taxon>
        <taxon>Leishmaniinae</taxon>
        <taxon>Leishmania</taxon>
    </lineage>
</organism>
<feature type="transmembrane region" description="Helical" evidence="2">
    <location>
        <begin position="479"/>
        <end position="500"/>
    </location>
</feature>
<feature type="region of interest" description="Disordered" evidence="1">
    <location>
        <begin position="517"/>
        <end position="539"/>
    </location>
</feature>
<keyword evidence="2" id="KW-0812">Transmembrane</keyword>
<dbReference type="OrthoDB" id="271875at2759"/>
<evidence type="ECO:0000256" key="2">
    <source>
        <dbReference type="SAM" id="Phobius"/>
    </source>
</evidence>
<reference evidence="4" key="1">
    <citation type="journal article" date="2021" name="Microbiol. Resour. Announc.">
        <title>LGAAP: Leishmaniinae Genome Assembly and Annotation Pipeline.</title>
        <authorList>
            <person name="Almutairi H."/>
            <person name="Urbaniak M.D."/>
            <person name="Bates M.D."/>
            <person name="Jariyapan N."/>
            <person name="Kwakye-Nuako G."/>
            <person name="Thomaz-Soccol V."/>
            <person name="Al-Salem W.S."/>
            <person name="Dillon R.J."/>
            <person name="Bates P.A."/>
            <person name="Gatherer D."/>
        </authorList>
    </citation>
    <scope>NUCLEOTIDE SEQUENCE [LARGE SCALE GENOMIC DNA]</scope>
</reference>